<keyword evidence="1" id="KW-0472">Membrane</keyword>
<protein>
    <submittedName>
        <fullName evidence="2">Uncharacterized protein</fullName>
    </submittedName>
</protein>
<feature type="transmembrane region" description="Helical" evidence="1">
    <location>
        <begin position="69"/>
        <end position="89"/>
    </location>
</feature>
<dbReference type="EMBL" id="BARS01033141">
    <property type="protein sequence ID" value="GAG22530.1"/>
    <property type="molecule type" value="Genomic_DNA"/>
</dbReference>
<keyword evidence="1" id="KW-1133">Transmembrane helix</keyword>
<comment type="caution">
    <text evidence="2">The sequence shown here is derived from an EMBL/GenBank/DDBJ whole genome shotgun (WGS) entry which is preliminary data.</text>
</comment>
<feature type="transmembrane region" description="Helical" evidence="1">
    <location>
        <begin position="46"/>
        <end position="63"/>
    </location>
</feature>
<name>X0VW78_9ZZZZ</name>
<sequence>MELWMIIPTLIFLDLLFTFIVFSTSDYFMEVNPIFFALIQKFGAKGIIFGGLAIMPIVILLSPTMPRELIIFLLGIYFIIMIVHFQNFLKIATKQFSKCPYMNKDGMCKNKE</sequence>
<feature type="transmembrane region" description="Helical" evidence="1">
    <location>
        <begin position="6"/>
        <end position="25"/>
    </location>
</feature>
<proteinExistence type="predicted"/>
<dbReference type="AlphaFoldDB" id="X0VW78"/>
<evidence type="ECO:0000256" key="1">
    <source>
        <dbReference type="SAM" id="Phobius"/>
    </source>
</evidence>
<keyword evidence="1" id="KW-0812">Transmembrane</keyword>
<gene>
    <name evidence="2" type="ORF">S01H1_51361</name>
</gene>
<evidence type="ECO:0000313" key="2">
    <source>
        <dbReference type="EMBL" id="GAG22530.1"/>
    </source>
</evidence>
<organism evidence="2">
    <name type="scientific">marine sediment metagenome</name>
    <dbReference type="NCBI Taxonomy" id="412755"/>
    <lineage>
        <taxon>unclassified sequences</taxon>
        <taxon>metagenomes</taxon>
        <taxon>ecological metagenomes</taxon>
    </lineage>
</organism>
<accession>X0VW78</accession>
<reference evidence="2" key="1">
    <citation type="journal article" date="2014" name="Front. Microbiol.">
        <title>High frequency of phylogenetically diverse reductive dehalogenase-homologous genes in deep subseafloor sedimentary metagenomes.</title>
        <authorList>
            <person name="Kawai M."/>
            <person name="Futagami T."/>
            <person name="Toyoda A."/>
            <person name="Takaki Y."/>
            <person name="Nishi S."/>
            <person name="Hori S."/>
            <person name="Arai W."/>
            <person name="Tsubouchi T."/>
            <person name="Morono Y."/>
            <person name="Uchiyama I."/>
            <person name="Ito T."/>
            <person name="Fujiyama A."/>
            <person name="Inagaki F."/>
            <person name="Takami H."/>
        </authorList>
    </citation>
    <scope>NUCLEOTIDE SEQUENCE</scope>
    <source>
        <strain evidence="2">Expedition CK06-06</strain>
    </source>
</reference>